<evidence type="ECO:0000256" key="4">
    <source>
        <dbReference type="ARBA" id="ARBA00022741"/>
    </source>
</evidence>
<dbReference type="GO" id="GO:0008766">
    <property type="term" value="F:UDP-N-acetylmuramoylalanyl-D-glutamyl-2,6-diaminopimelate-D-alanyl-D-alanine ligase activity"/>
    <property type="evidence" value="ECO:0007669"/>
    <property type="project" value="RHEA"/>
</dbReference>
<dbReference type="SUPFAM" id="SSF53623">
    <property type="entry name" value="MurD-like peptide ligases, catalytic domain"/>
    <property type="match status" value="1"/>
</dbReference>
<feature type="domain" description="Mur ligase C-terminal" evidence="13">
    <location>
        <begin position="327"/>
        <end position="453"/>
    </location>
</feature>
<dbReference type="RefSeq" id="WP_073041419.1">
    <property type="nucleotide sequence ID" value="NZ_FQVB01000042.1"/>
</dbReference>
<evidence type="ECO:0000256" key="3">
    <source>
        <dbReference type="ARBA" id="ARBA00022618"/>
    </source>
</evidence>
<evidence type="ECO:0000256" key="7">
    <source>
        <dbReference type="ARBA" id="ARBA00022984"/>
    </source>
</evidence>
<dbReference type="Pfam" id="PF08245">
    <property type="entry name" value="Mur_ligase_M"/>
    <property type="match status" value="1"/>
</dbReference>
<gene>
    <name evidence="10" type="primary">murF</name>
    <name evidence="15" type="ORF">SAMN02745206_03286</name>
</gene>
<evidence type="ECO:0000256" key="1">
    <source>
        <dbReference type="ARBA" id="ARBA00022490"/>
    </source>
</evidence>
<dbReference type="SUPFAM" id="SSF53244">
    <property type="entry name" value="MurD-like peptide ligases, peptide-binding domain"/>
    <property type="match status" value="1"/>
</dbReference>
<dbReference type="Pfam" id="PF02875">
    <property type="entry name" value="Mur_ligase_C"/>
    <property type="match status" value="1"/>
</dbReference>
<dbReference type="UniPathway" id="UPA00219"/>
<dbReference type="STRING" id="1121391.SAMN02745206_03286"/>
<dbReference type="AlphaFoldDB" id="A0A1M5H5G0"/>
<dbReference type="InterPro" id="IPR051046">
    <property type="entry name" value="MurCDEF_CellWall_CoF430Synth"/>
</dbReference>
<keyword evidence="7 10" id="KW-0573">Peptidoglycan synthesis</keyword>
<keyword evidence="6 10" id="KW-0133">Cell shape</keyword>
<dbReference type="NCBIfam" id="TIGR01143">
    <property type="entry name" value="murF"/>
    <property type="match status" value="1"/>
</dbReference>
<sequence length="473" mass="50607">MRWTLAQILEATGGERIRPGAESVEQLPAFTGISTDSRTVGPGEVFVALEGERFDGHRFLSQAVERGAACLLVHNREAARDLPEKAAVVAVADTLKALGDLAAHVRSRTAIPVVGITGSNGKTSTKEMVAGILGIRRPVLKNPGNFNNLIGVPLTLFQLSHQHGVAVVEMGINVPGEMERLAAMTRPTVGLITNVHPAHLEGLGTVDRVLEEKAKLWDVLGSQGTAVVNLDDENLRARAEQLSCRKTTFSMRDKAADVHLAGDPVMDRSGTRFRLAVGGVSLSIRLPVLGLHQVQNALAAAAAALAVGAFPEDIPKGLASHRPVAQRMETLEFPDGTFLINDCYNANPRSVEAALETLQKASENAPRVIVLGEMKELGAESESLHRAVGIKAAGLDPVLLVTMGDHGEAIRRGALESGLSEDRTVHAATHREAARAVLDRWQPGQWILVKGSRGMTMEKVTDVLVEEKRAVRS</sequence>
<dbReference type="HAMAP" id="MF_02019">
    <property type="entry name" value="MurF"/>
    <property type="match status" value="1"/>
</dbReference>
<dbReference type="SUPFAM" id="SSF63418">
    <property type="entry name" value="MurE/MurF N-terminal domain"/>
    <property type="match status" value="1"/>
</dbReference>
<evidence type="ECO:0000256" key="6">
    <source>
        <dbReference type="ARBA" id="ARBA00022960"/>
    </source>
</evidence>
<dbReference type="GO" id="GO:0047480">
    <property type="term" value="F:UDP-N-acetylmuramoyl-tripeptide-D-alanyl-D-alanine ligase activity"/>
    <property type="evidence" value="ECO:0007669"/>
    <property type="project" value="UniProtKB-UniRule"/>
</dbReference>
<feature type="binding site" evidence="10">
    <location>
        <begin position="118"/>
        <end position="124"/>
    </location>
    <ligand>
        <name>ATP</name>
        <dbReference type="ChEBI" id="CHEBI:30616"/>
    </ligand>
</feature>
<comment type="pathway">
    <text evidence="10 11">Cell wall biogenesis; peptidoglycan biosynthesis.</text>
</comment>
<dbReference type="GO" id="GO:0008360">
    <property type="term" value="P:regulation of cell shape"/>
    <property type="evidence" value="ECO:0007669"/>
    <property type="project" value="UniProtKB-KW"/>
</dbReference>
<evidence type="ECO:0000256" key="11">
    <source>
        <dbReference type="RuleBase" id="RU004136"/>
    </source>
</evidence>
<evidence type="ECO:0000256" key="10">
    <source>
        <dbReference type="HAMAP-Rule" id="MF_02019"/>
    </source>
</evidence>
<dbReference type="InterPro" id="IPR005863">
    <property type="entry name" value="UDP-N-AcMur_synth"/>
</dbReference>
<dbReference type="EMBL" id="FQVB01000042">
    <property type="protein sequence ID" value="SHG11239.1"/>
    <property type="molecule type" value="Genomic_DNA"/>
</dbReference>
<dbReference type="GO" id="GO:0051301">
    <property type="term" value="P:cell division"/>
    <property type="evidence" value="ECO:0007669"/>
    <property type="project" value="UniProtKB-KW"/>
</dbReference>
<reference evidence="16" key="1">
    <citation type="submission" date="2016-11" db="EMBL/GenBank/DDBJ databases">
        <authorList>
            <person name="Varghese N."/>
            <person name="Submissions S."/>
        </authorList>
    </citation>
    <scope>NUCLEOTIDE SEQUENCE [LARGE SCALE GENOMIC DNA]</scope>
    <source>
        <strain evidence="16">DSM 9756</strain>
    </source>
</reference>
<dbReference type="GO" id="GO:0071555">
    <property type="term" value="P:cell wall organization"/>
    <property type="evidence" value="ECO:0007669"/>
    <property type="project" value="UniProtKB-KW"/>
</dbReference>
<dbReference type="InterPro" id="IPR004101">
    <property type="entry name" value="Mur_ligase_C"/>
</dbReference>
<comment type="subcellular location">
    <subcellularLocation>
        <location evidence="10 11">Cytoplasm</location>
    </subcellularLocation>
</comment>
<dbReference type="GO" id="GO:0009252">
    <property type="term" value="P:peptidoglycan biosynthetic process"/>
    <property type="evidence" value="ECO:0007669"/>
    <property type="project" value="UniProtKB-UniRule"/>
</dbReference>
<evidence type="ECO:0000313" key="15">
    <source>
        <dbReference type="EMBL" id="SHG11239.1"/>
    </source>
</evidence>
<comment type="function">
    <text evidence="10 11">Involved in cell wall formation. Catalyzes the final step in the synthesis of UDP-N-acetylmuramoyl-pentapeptide, the precursor of murein.</text>
</comment>
<dbReference type="EC" id="6.3.2.10" evidence="10 11"/>
<keyword evidence="3 10" id="KW-0132">Cell division</keyword>
<protein>
    <recommendedName>
        <fullName evidence="10 11">UDP-N-acetylmuramoyl-tripeptide--D-alanyl-D-alanine ligase</fullName>
        <ecNumber evidence="10 11">6.3.2.10</ecNumber>
    </recommendedName>
    <alternativeName>
        <fullName evidence="10">D-alanyl-D-alanine-adding enzyme</fullName>
    </alternativeName>
</protein>
<evidence type="ECO:0000256" key="8">
    <source>
        <dbReference type="ARBA" id="ARBA00023306"/>
    </source>
</evidence>
<keyword evidence="9 10" id="KW-0961">Cell wall biogenesis/degradation</keyword>
<dbReference type="Gene3D" id="3.90.190.20">
    <property type="entry name" value="Mur ligase, C-terminal domain"/>
    <property type="match status" value="1"/>
</dbReference>
<evidence type="ECO:0000256" key="9">
    <source>
        <dbReference type="ARBA" id="ARBA00023316"/>
    </source>
</evidence>
<comment type="catalytic activity">
    <reaction evidence="10 11">
        <text>D-alanyl-D-alanine + UDP-N-acetyl-alpha-D-muramoyl-L-alanyl-gamma-D-glutamyl-meso-2,6-diaminopimelate + ATP = UDP-N-acetyl-alpha-D-muramoyl-L-alanyl-gamma-D-glutamyl-meso-2,6-diaminopimeloyl-D-alanyl-D-alanine + ADP + phosphate + H(+)</text>
        <dbReference type="Rhea" id="RHEA:28374"/>
        <dbReference type="ChEBI" id="CHEBI:15378"/>
        <dbReference type="ChEBI" id="CHEBI:30616"/>
        <dbReference type="ChEBI" id="CHEBI:43474"/>
        <dbReference type="ChEBI" id="CHEBI:57822"/>
        <dbReference type="ChEBI" id="CHEBI:61386"/>
        <dbReference type="ChEBI" id="CHEBI:83905"/>
        <dbReference type="ChEBI" id="CHEBI:456216"/>
        <dbReference type="EC" id="6.3.2.10"/>
    </reaction>
</comment>
<evidence type="ECO:0000256" key="5">
    <source>
        <dbReference type="ARBA" id="ARBA00022840"/>
    </source>
</evidence>
<evidence type="ECO:0000313" key="16">
    <source>
        <dbReference type="Proteomes" id="UP000184076"/>
    </source>
</evidence>
<organism evidence="15 16">
    <name type="scientific">Desulfacinum infernum DSM 9756</name>
    <dbReference type="NCBI Taxonomy" id="1121391"/>
    <lineage>
        <taxon>Bacteria</taxon>
        <taxon>Pseudomonadati</taxon>
        <taxon>Thermodesulfobacteriota</taxon>
        <taxon>Syntrophobacteria</taxon>
        <taxon>Syntrophobacterales</taxon>
        <taxon>Syntrophobacteraceae</taxon>
        <taxon>Desulfacinum</taxon>
    </lineage>
</organism>
<dbReference type="GO" id="GO:0005737">
    <property type="term" value="C:cytoplasm"/>
    <property type="evidence" value="ECO:0007669"/>
    <property type="project" value="UniProtKB-SubCell"/>
</dbReference>
<evidence type="ECO:0000259" key="14">
    <source>
        <dbReference type="Pfam" id="PF08245"/>
    </source>
</evidence>
<keyword evidence="4 10" id="KW-0547">Nucleotide-binding</keyword>
<dbReference type="InterPro" id="IPR036615">
    <property type="entry name" value="Mur_ligase_C_dom_sf"/>
</dbReference>
<evidence type="ECO:0000259" key="13">
    <source>
        <dbReference type="Pfam" id="PF02875"/>
    </source>
</evidence>
<feature type="domain" description="Mur ligase central" evidence="14">
    <location>
        <begin position="116"/>
        <end position="304"/>
    </location>
</feature>
<dbReference type="PANTHER" id="PTHR43024:SF1">
    <property type="entry name" value="UDP-N-ACETYLMURAMOYL-TRIPEPTIDE--D-ALANYL-D-ALANINE LIGASE"/>
    <property type="match status" value="1"/>
</dbReference>
<dbReference type="Gene3D" id="3.40.1390.10">
    <property type="entry name" value="MurE/MurF, N-terminal domain"/>
    <property type="match status" value="1"/>
</dbReference>
<dbReference type="Gene3D" id="3.40.1190.10">
    <property type="entry name" value="Mur-like, catalytic domain"/>
    <property type="match status" value="1"/>
</dbReference>
<dbReference type="InterPro" id="IPR000713">
    <property type="entry name" value="Mur_ligase_N"/>
</dbReference>
<dbReference type="OrthoDB" id="9801978at2"/>
<keyword evidence="8 10" id="KW-0131">Cell cycle</keyword>
<proteinExistence type="inferred from homology"/>
<evidence type="ECO:0000256" key="2">
    <source>
        <dbReference type="ARBA" id="ARBA00022598"/>
    </source>
</evidence>
<dbReference type="Pfam" id="PF01225">
    <property type="entry name" value="Mur_ligase"/>
    <property type="match status" value="1"/>
</dbReference>
<dbReference type="PANTHER" id="PTHR43024">
    <property type="entry name" value="UDP-N-ACETYLMURAMOYL-TRIPEPTIDE--D-ALANYL-D-ALANINE LIGASE"/>
    <property type="match status" value="1"/>
</dbReference>
<evidence type="ECO:0000259" key="12">
    <source>
        <dbReference type="Pfam" id="PF01225"/>
    </source>
</evidence>
<feature type="domain" description="Mur ligase N-terminal catalytic" evidence="12">
    <location>
        <begin position="30"/>
        <end position="105"/>
    </location>
</feature>
<keyword evidence="16" id="KW-1185">Reference proteome</keyword>
<comment type="similarity">
    <text evidence="10">Belongs to the MurCDEF family. MurF subfamily.</text>
</comment>
<dbReference type="GO" id="GO:0005524">
    <property type="term" value="F:ATP binding"/>
    <property type="evidence" value="ECO:0007669"/>
    <property type="project" value="UniProtKB-UniRule"/>
</dbReference>
<keyword evidence="2 10" id="KW-0436">Ligase</keyword>
<dbReference type="InterPro" id="IPR013221">
    <property type="entry name" value="Mur_ligase_cen"/>
</dbReference>
<name>A0A1M5H5G0_9BACT</name>
<keyword evidence="5 10" id="KW-0067">ATP-binding</keyword>
<keyword evidence="1 10" id="KW-0963">Cytoplasm</keyword>
<dbReference type="InterPro" id="IPR036565">
    <property type="entry name" value="Mur-like_cat_sf"/>
</dbReference>
<accession>A0A1M5H5G0</accession>
<dbReference type="InterPro" id="IPR035911">
    <property type="entry name" value="MurE/MurF_N"/>
</dbReference>
<dbReference type="Proteomes" id="UP000184076">
    <property type="component" value="Unassembled WGS sequence"/>
</dbReference>